<dbReference type="EMBL" id="JBBPDW010000052">
    <property type="protein sequence ID" value="KAK7531888.1"/>
    <property type="molecule type" value="Genomic_DNA"/>
</dbReference>
<evidence type="ECO:0000256" key="1">
    <source>
        <dbReference type="ARBA" id="ARBA00010348"/>
    </source>
</evidence>
<dbReference type="Gene3D" id="3.30.900.10">
    <property type="entry name" value="HORMA domain"/>
    <property type="match status" value="1"/>
</dbReference>
<dbReference type="InterPro" id="IPR003511">
    <property type="entry name" value="HORMA_dom"/>
</dbReference>
<feature type="region of interest" description="Disordered" evidence="2">
    <location>
        <begin position="190"/>
        <end position="238"/>
    </location>
</feature>
<organism evidence="4 5">
    <name type="scientific">Phyllosticta citricarpa</name>
    <dbReference type="NCBI Taxonomy" id="55181"/>
    <lineage>
        <taxon>Eukaryota</taxon>
        <taxon>Fungi</taxon>
        <taxon>Dikarya</taxon>
        <taxon>Ascomycota</taxon>
        <taxon>Pezizomycotina</taxon>
        <taxon>Dothideomycetes</taxon>
        <taxon>Dothideomycetes incertae sedis</taxon>
        <taxon>Botryosphaeriales</taxon>
        <taxon>Phyllostictaceae</taxon>
        <taxon>Phyllosticta</taxon>
    </lineage>
</organism>
<dbReference type="PROSITE" id="PS50815">
    <property type="entry name" value="HORMA"/>
    <property type="match status" value="1"/>
</dbReference>
<comment type="similarity">
    <text evidence="1">Belongs to the MAD2 family.</text>
</comment>
<dbReference type="PANTHER" id="PTHR11842">
    <property type="entry name" value="MITOTIC SPINDLE ASSEMBLY CHECKPOINT PROTEIN MAD2"/>
    <property type="match status" value="1"/>
</dbReference>
<evidence type="ECO:0000313" key="4">
    <source>
        <dbReference type="EMBL" id="KAK7531888.1"/>
    </source>
</evidence>
<feature type="compositionally biased region" description="Basic and acidic residues" evidence="2">
    <location>
        <begin position="221"/>
        <end position="232"/>
    </location>
</feature>
<evidence type="ECO:0000256" key="2">
    <source>
        <dbReference type="SAM" id="MobiDB-lite"/>
    </source>
</evidence>
<proteinExistence type="inferred from homology"/>
<dbReference type="InterPro" id="IPR036570">
    <property type="entry name" value="HORMA_dom_sf"/>
</dbReference>
<dbReference type="InterPro" id="IPR045091">
    <property type="entry name" value="Mad2-like"/>
</dbReference>
<dbReference type="SUPFAM" id="SSF56019">
    <property type="entry name" value="The spindle assembly checkpoint protein mad2"/>
    <property type="match status" value="1"/>
</dbReference>
<dbReference type="Proteomes" id="UP001365128">
    <property type="component" value="Unassembled WGS sequence"/>
</dbReference>
<accession>A0ABR1LB68</accession>
<comment type="caution">
    <text evidence="4">The sequence shown here is derived from an EMBL/GenBank/DDBJ whole genome shotgun (WGS) entry which is preliminary data.</text>
</comment>
<keyword evidence="4" id="KW-0238">DNA-binding</keyword>
<gene>
    <name evidence="4" type="ORF">IWX46DRAFT_359133</name>
</gene>
<dbReference type="Pfam" id="PF02301">
    <property type="entry name" value="HORMA"/>
    <property type="match status" value="1"/>
</dbReference>
<keyword evidence="5" id="KW-1185">Reference proteome</keyword>
<dbReference type="PANTHER" id="PTHR11842:SF10">
    <property type="entry name" value="MITOTIC SPINDLE ASSEMBLY CHECKPOINT PROTEIN MAD2B"/>
    <property type="match status" value="1"/>
</dbReference>
<protein>
    <submittedName>
        <fullName evidence="4">DNA-binding protein</fullName>
    </submittedName>
</protein>
<name>A0ABR1LB68_9PEZI</name>
<reference evidence="4 5" key="1">
    <citation type="submission" date="2024-04" db="EMBL/GenBank/DDBJ databases">
        <title>Phyllosticta paracitricarpa is synonymous to the EU quarantine fungus P. citricarpa based on phylogenomic analyses.</title>
        <authorList>
            <consortium name="Lawrence Berkeley National Laboratory"/>
            <person name="Van Ingen-Buijs V.A."/>
            <person name="Van Westerhoven A.C."/>
            <person name="Haridas S."/>
            <person name="Skiadas P."/>
            <person name="Martin F."/>
            <person name="Groenewald J.Z."/>
            <person name="Crous P.W."/>
            <person name="Seidl M.F."/>
        </authorList>
    </citation>
    <scope>NUCLEOTIDE SEQUENCE [LARGE SCALE GENOMIC DNA]</scope>
    <source>
        <strain evidence="4 5">CBS 122670</strain>
    </source>
</reference>
<evidence type="ECO:0000313" key="5">
    <source>
        <dbReference type="Proteomes" id="UP001365128"/>
    </source>
</evidence>
<dbReference type="GO" id="GO:0003677">
    <property type="term" value="F:DNA binding"/>
    <property type="evidence" value="ECO:0007669"/>
    <property type="project" value="UniProtKB-KW"/>
</dbReference>
<sequence>MESPSPQGQSHEQQAGPATFTALISAFTSFLTVSLHTILYHRGLYPRATFLTSRAYNYPVAQSRHPAVCAWVADAVAAVEAELLRNRARSVALVVYSRDARPLERFVWDVSRFPHVEAAERELVMERLGEAGAAAAAATTERVAALGAVQVDMEEQFRAVLARLSTCDSRLKPLPEGCTFTMVVEVKEEAEPPVGHPQPWIPVQPSQQARRKRAGEEEDGGVEKRRKGEDVGGVKTTPVRAVEAGEMVFEMWIEEGKAKMDLDTQQEGSSVGSM</sequence>
<evidence type="ECO:0000259" key="3">
    <source>
        <dbReference type="PROSITE" id="PS50815"/>
    </source>
</evidence>
<feature type="domain" description="HORMA" evidence="3">
    <location>
        <begin position="21"/>
        <end position="246"/>
    </location>
</feature>